<dbReference type="EMBL" id="CP038613">
    <property type="protein sequence ID" value="QBY42522.1"/>
    <property type="molecule type" value="Genomic_DNA"/>
</dbReference>
<accession>D2TX40</accession>
<dbReference type="AlphaFoldDB" id="D2TX40"/>
<dbReference type="Pfam" id="PF01381">
    <property type="entry name" value="HTH_3"/>
    <property type="match status" value="1"/>
</dbReference>
<protein>
    <submittedName>
        <fullName evidence="3">Helix-turn-helix protein</fullName>
    </submittedName>
    <submittedName>
        <fullName evidence="2">Phage transcriptional regulator</fullName>
    </submittedName>
</protein>
<evidence type="ECO:0000313" key="2">
    <source>
        <dbReference type="EMBL" id="CBA71947.1"/>
    </source>
</evidence>
<name>D2TX40_9GAMM</name>
<dbReference type="SMART" id="SM00530">
    <property type="entry name" value="HTH_XRE"/>
    <property type="match status" value="1"/>
</dbReference>
<dbReference type="Proteomes" id="UP000295134">
    <property type="component" value="Chromosome"/>
</dbReference>
<reference evidence="3 4" key="2">
    <citation type="submission" date="2019-03" db="EMBL/GenBank/DDBJ databases">
        <title>Long-read sequencing reveals hyperdense prophage content in a complex bacterial symbiont genome.</title>
        <authorList>
            <person name="Frost C.L."/>
            <person name="Siozios S."/>
            <person name="Nadal-Jimenez P."/>
            <person name="Brockhurst M.A."/>
            <person name="King K.C."/>
            <person name="Darby A.C."/>
            <person name="Hurst G.D.D."/>
        </authorList>
    </citation>
    <scope>NUCLEOTIDE SEQUENCE [LARGE SCALE GENOMIC DNA]</scope>
    <source>
        <strain evidence="3 4">FIN</strain>
    </source>
</reference>
<evidence type="ECO:0000313" key="3">
    <source>
        <dbReference type="EMBL" id="QBY42522.1"/>
    </source>
</evidence>
<evidence type="ECO:0000259" key="1">
    <source>
        <dbReference type="PROSITE" id="PS50943"/>
    </source>
</evidence>
<organism evidence="2">
    <name type="scientific">Arsenophonus nasoniae</name>
    <name type="common">son-killer infecting Nasonia vitripennis</name>
    <dbReference type="NCBI Taxonomy" id="638"/>
    <lineage>
        <taxon>Bacteria</taxon>
        <taxon>Pseudomonadati</taxon>
        <taxon>Pseudomonadota</taxon>
        <taxon>Gammaproteobacteria</taxon>
        <taxon>Enterobacterales</taxon>
        <taxon>Morganellaceae</taxon>
        <taxon>Arsenophonus</taxon>
    </lineage>
</organism>
<dbReference type="GO" id="GO:0003677">
    <property type="term" value="F:DNA binding"/>
    <property type="evidence" value="ECO:0007669"/>
    <property type="project" value="InterPro"/>
</dbReference>
<feature type="domain" description="HTH cro/C1-type" evidence="1">
    <location>
        <begin position="11"/>
        <end position="64"/>
    </location>
</feature>
<dbReference type="CDD" id="cd00093">
    <property type="entry name" value="HTH_XRE"/>
    <property type="match status" value="1"/>
</dbReference>
<dbReference type="PROSITE" id="PS50943">
    <property type="entry name" value="HTH_CROC1"/>
    <property type="match status" value="1"/>
</dbReference>
<gene>
    <name evidence="2" type="ORF">ARN_06480</name>
    <name evidence="3" type="ORF">ArsFIN_10740</name>
</gene>
<dbReference type="EMBL" id="FN545162">
    <property type="protein sequence ID" value="CBA71947.1"/>
    <property type="molecule type" value="Genomic_DNA"/>
</dbReference>
<proteinExistence type="predicted"/>
<dbReference type="KEGG" id="ans:ArsFIN_10740"/>
<evidence type="ECO:0000313" key="4">
    <source>
        <dbReference type="Proteomes" id="UP000295134"/>
    </source>
</evidence>
<sequence>MGKSMSFPKRLQQVLDELGWNQSELARRMGVKPQSVQGWLKNVIPRMDKLKKLSEVTGKTVDWFFSDKLTNQENKSHEIFSMKKNTLTEKQKLILQLFESLPESDVDLILKELEIKKNFYEKKIAELLKQKRI</sequence>
<reference evidence="2" key="1">
    <citation type="journal article" date="2010" name="Insect Mol. Biol.">
        <title>The draft genome sequence of Arsenophonus nasoniae, son-killer bacterium of Nasonia vitripennis, reveals genes associated with virulence and symbiosis.</title>
        <authorList>
            <person name="Wilkes T."/>
            <person name="Darby A.C."/>
            <person name="Choi J."/>
            <person name="Colborne J.K."/>
            <person name="Werren J.H."/>
            <person name="Hurst G.D.D."/>
        </authorList>
    </citation>
    <scope>NUCLEOTIDE SEQUENCE</scope>
</reference>
<dbReference type="InterPro" id="IPR010982">
    <property type="entry name" value="Lambda_DNA-bd_dom_sf"/>
</dbReference>
<dbReference type="InterPro" id="IPR001387">
    <property type="entry name" value="Cro/C1-type_HTH"/>
</dbReference>
<dbReference type="SUPFAM" id="SSF47413">
    <property type="entry name" value="lambda repressor-like DNA-binding domains"/>
    <property type="match status" value="1"/>
</dbReference>
<dbReference type="Gene3D" id="1.10.260.40">
    <property type="entry name" value="lambda repressor-like DNA-binding domains"/>
    <property type="match status" value="1"/>
</dbReference>